<sequence>MGFLVLVGLVIYTTSMRSDDAQVAFWAQLSFVCAIGNVLFTAWYPAWRHPEKTSFWSEMSFALRDPVDMLGPVFLFWPVWLLFALGGYSYRFCYLQNYWHRVKRERQGIHNETVCEWRDDEETLLDARGQRMNEAVANVGELVTEMPAVACRAAVLTTALAGVAAPVAAQHPAKPSLVATLQFDSAKLIKNGVVPYNQPIIQGDITAAWSNGVYMNLLGEDNFRGHTKPGRQEIDGTIGWRSRNLQLGVTYRDRTPPLKDGNGNVVNPFIEVDAPWQVSEKHSLTPYARFEWVQALRHSGVNTGNLLDRRVEAPLAGFGRRIGRPGTLGAVRQQRLQEQSGLHGPLQARDSRPDRARVHVRSIAL</sequence>
<dbReference type="Proteomes" id="UP000178815">
    <property type="component" value="Unassembled WGS sequence"/>
</dbReference>
<name>A0A1F6CHL2_9BACT</name>
<organism evidence="2 3">
    <name type="scientific">Candidatus Kaiserbacteria bacterium RIFCSPHIGHO2_01_FULL_53_31</name>
    <dbReference type="NCBI Taxonomy" id="1798481"/>
    <lineage>
        <taxon>Bacteria</taxon>
        <taxon>Candidatus Kaiseribacteriota</taxon>
    </lineage>
</organism>
<evidence type="ECO:0000256" key="1">
    <source>
        <dbReference type="SAM" id="Phobius"/>
    </source>
</evidence>
<proteinExistence type="predicted"/>
<dbReference type="AlphaFoldDB" id="A0A1F6CHL2"/>
<gene>
    <name evidence="2" type="ORF">A2678_01720</name>
</gene>
<evidence type="ECO:0000313" key="2">
    <source>
        <dbReference type="EMBL" id="OGG48470.1"/>
    </source>
</evidence>
<comment type="caution">
    <text evidence="2">The sequence shown here is derived from an EMBL/GenBank/DDBJ whole genome shotgun (WGS) entry which is preliminary data.</text>
</comment>
<keyword evidence="1" id="KW-1133">Transmembrane helix</keyword>
<keyword evidence="1" id="KW-0812">Transmembrane</keyword>
<feature type="transmembrane region" description="Helical" evidence="1">
    <location>
        <begin position="67"/>
        <end position="88"/>
    </location>
</feature>
<accession>A0A1F6CHL2</accession>
<keyword evidence="1" id="KW-0472">Membrane</keyword>
<dbReference type="EMBL" id="MFKU01000012">
    <property type="protein sequence ID" value="OGG48470.1"/>
    <property type="molecule type" value="Genomic_DNA"/>
</dbReference>
<feature type="transmembrane region" description="Helical" evidence="1">
    <location>
        <begin position="25"/>
        <end position="46"/>
    </location>
</feature>
<protein>
    <submittedName>
        <fullName evidence="2">Uncharacterized protein</fullName>
    </submittedName>
</protein>
<reference evidence="2 3" key="1">
    <citation type="journal article" date="2016" name="Nat. Commun.">
        <title>Thousands of microbial genomes shed light on interconnected biogeochemical processes in an aquifer system.</title>
        <authorList>
            <person name="Anantharaman K."/>
            <person name="Brown C.T."/>
            <person name="Hug L.A."/>
            <person name="Sharon I."/>
            <person name="Castelle C.J."/>
            <person name="Probst A.J."/>
            <person name="Thomas B.C."/>
            <person name="Singh A."/>
            <person name="Wilkins M.J."/>
            <person name="Karaoz U."/>
            <person name="Brodie E.L."/>
            <person name="Williams K.H."/>
            <person name="Hubbard S.S."/>
            <person name="Banfield J.F."/>
        </authorList>
    </citation>
    <scope>NUCLEOTIDE SEQUENCE [LARGE SCALE GENOMIC DNA]</scope>
</reference>
<evidence type="ECO:0000313" key="3">
    <source>
        <dbReference type="Proteomes" id="UP000178815"/>
    </source>
</evidence>